<sequence length="223" mass="25004">MNHGKNQLGYQFISSRPHLSLAIGCGILVGLVVPSFESPLTRALLGWNAAVWLYLITMMWLVMHADHRRVREIADKQDENAGIVLVALVLCAVLSMSAIIVELGDIPHLKPDQRPLRYAFTALTVLGSWLVVGMLFCFHYAHMYYQSDERVRPLQFPADMNTPDYWDFLYFSFTIAVAAQTSDVVVQSRPMRKLALGQSVLSFFFNLAILGLSINIAAGMLNQ</sequence>
<feature type="transmembrane region" description="Helical" evidence="1">
    <location>
        <begin position="18"/>
        <end position="36"/>
    </location>
</feature>
<protein>
    <submittedName>
        <fullName evidence="2">DUF1345 domain-containing protein</fullName>
    </submittedName>
</protein>
<name>A0ABT2CZH5_9BURK</name>
<dbReference type="Proteomes" id="UP001204621">
    <property type="component" value="Unassembled WGS sequence"/>
</dbReference>
<comment type="caution">
    <text evidence="2">The sequence shown here is derived from an EMBL/GenBank/DDBJ whole genome shotgun (WGS) entry which is preliminary data.</text>
</comment>
<evidence type="ECO:0000313" key="2">
    <source>
        <dbReference type="EMBL" id="MCS0659269.1"/>
    </source>
</evidence>
<accession>A0ABT2CZH5</accession>
<keyword evidence="3" id="KW-1185">Reference proteome</keyword>
<reference evidence="2 3" key="1">
    <citation type="submission" date="2022-08" db="EMBL/GenBank/DDBJ databases">
        <title>Reclassification of Massilia species as members of the genera Telluria, Duganella, Pseudoduganella, Mokoshia gen. nov. and Zemynaea gen. nov. using orthogonal and non-orthogonal genome-based approaches.</title>
        <authorList>
            <person name="Bowman J.P."/>
        </authorList>
    </citation>
    <scope>NUCLEOTIDE SEQUENCE [LARGE SCALE GENOMIC DNA]</scope>
    <source>
        <strain evidence="2 3">JCM 31606</strain>
    </source>
</reference>
<keyword evidence="1" id="KW-0812">Transmembrane</keyword>
<gene>
    <name evidence="2" type="ORF">NX778_14455</name>
</gene>
<keyword evidence="1" id="KW-0472">Membrane</keyword>
<evidence type="ECO:0000256" key="1">
    <source>
        <dbReference type="SAM" id="Phobius"/>
    </source>
</evidence>
<dbReference type="InterPro" id="IPR009781">
    <property type="entry name" value="DUF1345"/>
</dbReference>
<feature type="transmembrane region" description="Helical" evidence="1">
    <location>
        <begin position="83"/>
        <end position="104"/>
    </location>
</feature>
<dbReference type="EMBL" id="JANUGU010000004">
    <property type="protein sequence ID" value="MCS0659269.1"/>
    <property type="molecule type" value="Genomic_DNA"/>
</dbReference>
<evidence type="ECO:0000313" key="3">
    <source>
        <dbReference type="Proteomes" id="UP001204621"/>
    </source>
</evidence>
<dbReference type="Pfam" id="PF07077">
    <property type="entry name" value="DUF1345"/>
    <property type="match status" value="1"/>
</dbReference>
<feature type="transmembrane region" description="Helical" evidence="1">
    <location>
        <begin position="116"/>
        <end position="141"/>
    </location>
</feature>
<feature type="transmembrane region" description="Helical" evidence="1">
    <location>
        <begin position="200"/>
        <end position="221"/>
    </location>
</feature>
<dbReference type="RefSeq" id="WP_258812452.1">
    <property type="nucleotide sequence ID" value="NZ_JANUGU010000004.1"/>
</dbReference>
<keyword evidence="1" id="KW-1133">Transmembrane helix</keyword>
<feature type="transmembrane region" description="Helical" evidence="1">
    <location>
        <begin position="43"/>
        <end position="63"/>
    </location>
</feature>
<organism evidence="2 3">
    <name type="scientific">Massilia terrae</name>
    <dbReference type="NCBI Taxonomy" id="1811224"/>
    <lineage>
        <taxon>Bacteria</taxon>
        <taxon>Pseudomonadati</taxon>
        <taxon>Pseudomonadota</taxon>
        <taxon>Betaproteobacteria</taxon>
        <taxon>Burkholderiales</taxon>
        <taxon>Oxalobacteraceae</taxon>
        <taxon>Telluria group</taxon>
        <taxon>Massilia</taxon>
    </lineage>
</organism>
<proteinExistence type="predicted"/>